<protein>
    <submittedName>
        <fullName evidence="1">Uncharacterized protein</fullName>
    </submittedName>
</protein>
<accession>A0A0M2NHW2</accession>
<evidence type="ECO:0000313" key="2">
    <source>
        <dbReference type="Proteomes" id="UP000034076"/>
    </source>
</evidence>
<comment type="caution">
    <text evidence="1">The sequence shown here is derived from an EMBL/GenBank/DDBJ whole genome shotgun (WGS) entry which is preliminary data.</text>
</comment>
<dbReference type="RefSeq" id="WP_160295675.1">
    <property type="nucleotide sequence ID" value="NZ_LAYJ01000115.1"/>
</dbReference>
<gene>
    <name evidence="1" type="ORF">CHK_2623</name>
</gene>
<sequence>MYLTGRGGREIEQIAREIPRHYRIAVLTEKERGCRMCRFYSRMKKQCKRKHCYFFED</sequence>
<keyword evidence="2" id="KW-1185">Reference proteome</keyword>
<dbReference type="EMBL" id="LAYJ01000115">
    <property type="protein sequence ID" value="KKI50007.1"/>
    <property type="molecule type" value="Genomic_DNA"/>
</dbReference>
<evidence type="ECO:0000313" key="1">
    <source>
        <dbReference type="EMBL" id="KKI50007.1"/>
    </source>
</evidence>
<organism evidence="1 2">
    <name type="scientific">Christensenella hongkongensis</name>
    <dbReference type="NCBI Taxonomy" id="270498"/>
    <lineage>
        <taxon>Bacteria</taxon>
        <taxon>Bacillati</taxon>
        <taxon>Bacillota</taxon>
        <taxon>Clostridia</taxon>
        <taxon>Christensenellales</taxon>
        <taxon>Christensenellaceae</taxon>
        <taxon>Christensenella</taxon>
    </lineage>
</organism>
<proteinExistence type="predicted"/>
<dbReference type="Proteomes" id="UP000034076">
    <property type="component" value="Unassembled WGS sequence"/>
</dbReference>
<reference evidence="1 2" key="1">
    <citation type="submission" date="2015-04" db="EMBL/GenBank/DDBJ databases">
        <title>Draft genome sequence of bacteremic isolate Catabacter hongkongensis type strain HKU16T.</title>
        <authorList>
            <person name="Lau S.K."/>
            <person name="Teng J.L."/>
            <person name="Huang Y."/>
            <person name="Curreem S.O."/>
            <person name="Tsui S.K."/>
            <person name="Woo P.C."/>
        </authorList>
    </citation>
    <scope>NUCLEOTIDE SEQUENCE [LARGE SCALE GENOMIC DNA]</scope>
    <source>
        <strain evidence="1 2">HKU16</strain>
    </source>
</reference>
<dbReference type="STRING" id="270498.CHK_2623"/>
<name>A0A0M2NHW2_9FIRM</name>
<dbReference type="AlphaFoldDB" id="A0A0M2NHW2"/>